<dbReference type="EMBL" id="CP090173">
    <property type="protein sequence ID" value="UJO23911.1"/>
    <property type="molecule type" value="Genomic_DNA"/>
</dbReference>
<organism evidence="1 2">
    <name type="scientific">Passalora fulva</name>
    <name type="common">Tomato leaf mold</name>
    <name type="synonym">Cladosporium fulvum</name>
    <dbReference type="NCBI Taxonomy" id="5499"/>
    <lineage>
        <taxon>Eukaryota</taxon>
        <taxon>Fungi</taxon>
        <taxon>Dikarya</taxon>
        <taxon>Ascomycota</taxon>
        <taxon>Pezizomycotina</taxon>
        <taxon>Dothideomycetes</taxon>
        <taxon>Dothideomycetidae</taxon>
        <taxon>Mycosphaerellales</taxon>
        <taxon>Mycosphaerellaceae</taxon>
        <taxon>Fulvia</taxon>
    </lineage>
</organism>
<keyword evidence="2" id="KW-1185">Reference proteome</keyword>
<reference evidence="1" key="2">
    <citation type="journal article" date="2022" name="Microb. Genom.">
        <title>A chromosome-scale genome assembly of the tomato pathogen Cladosporium fulvum reveals a compartmentalized genome architecture and the presence of a dispensable chromosome.</title>
        <authorList>
            <person name="Zaccaron A.Z."/>
            <person name="Chen L.H."/>
            <person name="Samaras A."/>
            <person name="Stergiopoulos I."/>
        </authorList>
    </citation>
    <scope>NUCLEOTIDE SEQUENCE</scope>
    <source>
        <strain evidence="1">Race5_Kim</strain>
    </source>
</reference>
<dbReference type="Proteomes" id="UP000756132">
    <property type="component" value="Chromosome 11"/>
</dbReference>
<accession>A0A9Q8PK43</accession>
<sequence length="75" mass="8584">MASPRGLSKLPTELRLMIYQYLITERKIVTSTPWFWVPVFKSVDTYIDIVSVLNLIITHPELGPEIADLRPLISS</sequence>
<evidence type="ECO:0000313" key="1">
    <source>
        <dbReference type="EMBL" id="UJO23911.1"/>
    </source>
</evidence>
<dbReference type="RefSeq" id="XP_047768277.1">
    <property type="nucleotide sequence ID" value="XM_047911851.1"/>
</dbReference>
<reference evidence="1" key="1">
    <citation type="submission" date="2021-12" db="EMBL/GenBank/DDBJ databases">
        <authorList>
            <person name="Zaccaron A."/>
            <person name="Stergiopoulos I."/>
        </authorList>
    </citation>
    <scope>NUCLEOTIDE SEQUENCE</scope>
    <source>
        <strain evidence="1">Race5_Kim</strain>
    </source>
</reference>
<name>A0A9Q8PK43_PASFU</name>
<dbReference type="GeneID" id="71992581"/>
<gene>
    <name evidence="1" type="ORF">CLAFUR5_12703</name>
</gene>
<dbReference type="KEGG" id="ffu:CLAFUR5_12703"/>
<dbReference type="AlphaFoldDB" id="A0A9Q8PK43"/>
<protein>
    <submittedName>
        <fullName evidence="1">Uncharacterized protein</fullName>
    </submittedName>
</protein>
<evidence type="ECO:0000313" key="2">
    <source>
        <dbReference type="Proteomes" id="UP000756132"/>
    </source>
</evidence>
<proteinExistence type="predicted"/>